<dbReference type="PANTHER" id="PTHR12697">
    <property type="entry name" value="PBS LYASE HEAT-LIKE PROTEIN"/>
    <property type="match status" value="1"/>
</dbReference>
<name>A0A2W4VLV4_9CYAN</name>
<dbReference type="GO" id="GO:0016491">
    <property type="term" value="F:oxidoreductase activity"/>
    <property type="evidence" value="ECO:0007669"/>
    <property type="project" value="TreeGrafter"/>
</dbReference>
<dbReference type="EMBL" id="QBMC01000288">
    <property type="protein sequence ID" value="PZO08068.1"/>
    <property type="molecule type" value="Genomic_DNA"/>
</dbReference>
<dbReference type="GO" id="GO:0016829">
    <property type="term" value="F:lyase activity"/>
    <property type="evidence" value="ECO:0007669"/>
    <property type="project" value="UniProtKB-KW"/>
</dbReference>
<dbReference type="InterPro" id="IPR004155">
    <property type="entry name" value="PBS_lyase_HEAT"/>
</dbReference>
<dbReference type="SMART" id="SM00567">
    <property type="entry name" value="EZ_HEAT"/>
    <property type="match status" value="6"/>
</dbReference>
<keyword evidence="2" id="KW-0677">Repeat</keyword>
<dbReference type="AlphaFoldDB" id="A0A2W4VLV4"/>
<protein>
    <submittedName>
        <fullName evidence="4">Phycocyanin alpha phycocyanobilin lyase</fullName>
    </submittedName>
</protein>
<sequence length="230" mass="25186">MTEPANQPNAQPDINVLSQQLETGTLVERKLALTALREVPAEQAVPLIKKVLNDKNDQVRSMAIFALGVKHTDECYDLLLTILESDPDYGIRADAAGALGYLEDPRAFDPLVKAFYEDVDWLVRFSAAVSLGNLKNPQAHDVLISALDSKEVVIQQAAIAALGEIKDLDAIDNILTFAQAEDWLVRQRLAEALGNLPSEKSVSALRYLAKDDHSQVSEAAKISLERLEAV</sequence>
<evidence type="ECO:0000256" key="1">
    <source>
        <dbReference type="ARBA" id="ARBA00022549"/>
    </source>
</evidence>
<reference evidence="5" key="1">
    <citation type="submission" date="2018-04" db="EMBL/GenBank/DDBJ databases">
        <authorList>
            <person name="Cornet L."/>
        </authorList>
    </citation>
    <scope>NUCLEOTIDE SEQUENCE [LARGE SCALE GENOMIC DNA]</scope>
</reference>
<dbReference type="InterPro" id="IPR016024">
    <property type="entry name" value="ARM-type_fold"/>
</dbReference>
<evidence type="ECO:0000256" key="2">
    <source>
        <dbReference type="ARBA" id="ARBA00022737"/>
    </source>
</evidence>
<dbReference type="PANTHER" id="PTHR12697:SF5">
    <property type="entry name" value="DEOXYHYPUSINE HYDROXYLASE"/>
    <property type="match status" value="1"/>
</dbReference>
<keyword evidence="3" id="KW-0605">Phycobilisome</keyword>
<dbReference type="Pfam" id="PF13646">
    <property type="entry name" value="HEAT_2"/>
    <property type="match status" value="1"/>
</dbReference>
<dbReference type="SUPFAM" id="SSF48371">
    <property type="entry name" value="ARM repeat"/>
    <property type="match status" value="1"/>
</dbReference>
<dbReference type="InterPro" id="IPR011989">
    <property type="entry name" value="ARM-like"/>
</dbReference>
<dbReference type="Pfam" id="PF02985">
    <property type="entry name" value="HEAT"/>
    <property type="match status" value="1"/>
</dbReference>
<proteinExistence type="predicted"/>
<keyword evidence="1" id="KW-0042">Antenna complex</keyword>
<gene>
    <name evidence="4" type="ORF">DCF25_22470</name>
</gene>
<evidence type="ECO:0000256" key="3">
    <source>
        <dbReference type="ARBA" id="ARBA00022738"/>
    </source>
</evidence>
<dbReference type="InterPro" id="IPR000357">
    <property type="entry name" value="HEAT"/>
</dbReference>
<evidence type="ECO:0000313" key="4">
    <source>
        <dbReference type="EMBL" id="PZO08068.1"/>
    </source>
</evidence>
<accession>A0A2W4VLV4</accession>
<evidence type="ECO:0000313" key="5">
    <source>
        <dbReference type="Proteomes" id="UP000249354"/>
    </source>
</evidence>
<dbReference type="Gene3D" id="1.25.10.10">
    <property type="entry name" value="Leucine-rich Repeat Variant"/>
    <property type="match status" value="2"/>
</dbReference>
<comment type="caution">
    <text evidence="4">The sequence shown here is derived from an EMBL/GenBank/DDBJ whole genome shotgun (WGS) entry which is preliminary data.</text>
</comment>
<keyword evidence="4" id="KW-0456">Lyase</keyword>
<dbReference type="Proteomes" id="UP000249354">
    <property type="component" value="Unassembled WGS sequence"/>
</dbReference>
<reference evidence="4 5" key="2">
    <citation type="submission" date="2018-06" db="EMBL/GenBank/DDBJ databases">
        <title>Metagenomic assembly of (sub)arctic Cyanobacteria and their associated microbiome from non-axenic cultures.</title>
        <authorList>
            <person name="Baurain D."/>
        </authorList>
    </citation>
    <scope>NUCLEOTIDE SEQUENCE [LARGE SCALE GENOMIC DNA]</scope>
    <source>
        <strain evidence="4">ULC129bin1</strain>
    </source>
</reference>
<organism evidence="4 5">
    <name type="scientific">Leptolyngbya foveolarum</name>
    <dbReference type="NCBI Taxonomy" id="47253"/>
    <lineage>
        <taxon>Bacteria</taxon>
        <taxon>Bacillati</taxon>
        <taxon>Cyanobacteriota</taxon>
        <taxon>Cyanophyceae</taxon>
        <taxon>Leptolyngbyales</taxon>
        <taxon>Leptolyngbyaceae</taxon>
        <taxon>Leptolyngbya group</taxon>
        <taxon>Leptolyngbya</taxon>
    </lineage>
</organism>
<dbReference type="GO" id="GO:0030089">
    <property type="term" value="C:phycobilisome"/>
    <property type="evidence" value="ECO:0007669"/>
    <property type="project" value="UniProtKB-KW"/>
</dbReference>